<gene>
    <name evidence="1" type="ORF">PIB30_038658</name>
</gene>
<dbReference type="Proteomes" id="UP001341840">
    <property type="component" value="Unassembled WGS sequence"/>
</dbReference>
<name>A0ABU6XEX3_9FABA</name>
<keyword evidence="2" id="KW-1185">Reference proteome</keyword>
<sequence>MDIDVGGDYLRFINKLGRPPEYSPIRSSQASVSDVSAEVSVRQSGSYNNLSYDLSGVWQSQSSGLTNSIGSSLSPGQTCCHQVPKHLCNAAMANLVRSRNCHYASRGVGRIALRD</sequence>
<reference evidence="1 2" key="1">
    <citation type="journal article" date="2023" name="Plants (Basel)">
        <title>Bridging the Gap: Combining Genomics and Transcriptomics Approaches to Understand Stylosanthes scabra, an Orphan Legume from the Brazilian Caatinga.</title>
        <authorList>
            <person name="Ferreira-Neto J.R.C."/>
            <person name="da Silva M.D."/>
            <person name="Binneck E."/>
            <person name="de Melo N.F."/>
            <person name="da Silva R.H."/>
            <person name="de Melo A.L.T.M."/>
            <person name="Pandolfi V."/>
            <person name="Bustamante F.O."/>
            <person name="Brasileiro-Vidal A.C."/>
            <person name="Benko-Iseppon A.M."/>
        </authorList>
    </citation>
    <scope>NUCLEOTIDE SEQUENCE [LARGE SCALE GENOMIC DNA]</scope>
    <source>
        <tissue evidence="1">Leaves</tissue>
    </source>
</reference>
<proteinExistence type="predicted"/>
<evidence type="ECO:0000313" key="1">
    <source>
        <dbReference type="EMBL" id="MED6195523.1"/>
    </source>
</evidence>
<accession>A0ABU6XEX3</accession>
<comment type="caution">
    <text evidence="1">The sequence shown here is derived from an EMBL/GenBank/DDBJ whole genome shotgun (WGS) entry which is preliminary data.</text>
</comment>
<evidence type="ECO:0000313" key="2">
    <source>
        <dbReference type="Proteomes" id="UP001341840"/>
    </source>
</evidence>
<dbReference type="EMBL" id="JASCZI010211649">
    <property type="protein sequence ID" value="MED6195523.1"/>
    <property type="molecule type" value="Genomic_DNA"/>
</dbReference>
<organism evidence="1 2">
    <name type="scientific">Stylosanthes scabra</name>
    <dbReference type="NCBI Taxonomy" id="79078"/>
    <lineage>
        <taxon>Eukaryota</taxon>
        <taxon>Viridiplantae</taxon>
        <taxon>Streptophyta</taxon>
        <taxon>Embryophyta</taxon>
        <taxon>Tracheophyta</taxon>
        <taxon>Spermatophyta</taxon>
        <taxon>Magnoliopsida</taxon>
        <taxon>eudicotyledons</taxon>
        <taxon>Gunneridae</taxon>
        <taxon>Pentapetalae</taxon>
        <taxon>rosids</taxon>
        <taxon>fabids</taxon>
        <taxon>Fabales</taxon>
        <taxon>Fabaceae</taxon>
        <taxon>Papilionoideae</taxon>
        <taxon>50 kb inversion clade</taxon>
        <taxon>dalbergioids sensu lato</taxon>
        <taxon>Dalbergieae</taxon>
        <taxon>Pterocarpus clade</taxon>
        <taxon>Stylosanthes</taxon>
    </lineage>
</organism>
<protein>
    <submittedName>
        <fullName evidence="1">Uncharacterized protein</fullName>
    </submittedName>
</protein>